<dbReference type="InterPro" id="IPR052200">
    <property type="entry name" value="Protoporphyrinogen_IX_DH"/>
</dbReference>
<evidence type="ECO:0000313" key="4">
    <source>
        <dbReference type="EMBL" id="EIJ43429.1"/>
    </source>
</evidence>
<dbReference type="GO" id="GO:0070819">
    <property type="term" value="F:menaquinone-dependent protoporphyrinogen oxidase activity"/>
    <property type="evidence" value="ECO:0007669"/>
    <property type="project" value="TreeGrafter"/>
</dbReference>
<keyword evidence="2" id="KW-0288">FMN</keyword>
<dbReference type="PROSITE" id="PS50902">
    <property type="entry name" value="FLAVODOXIN_LIKE"/>
    <property type="match status" value="1"/>
</dbReference>
<evidence type="ECO:0000256" key="2">
    <source>
        <dbReference type="ARBA" id="ARBA00022643"/>
    </source>
</evidence>
<dbReference type="PANTHER" id="PTHR38030:SF2">
    <property type="entry name" value="PROTOPORPHYRINOGEN IX DEHYDROGENASE [QUINONE]"/>
    <property type="match status" value="1"/>
</dbReference>
<protein>
    <submittedName>
        <fullName evidence="4">Flavodoxin</fullName>
    </submittedName>
</protein>
<organism evidence="4 5">
    <name type="scientific">Beggiatoa alba B18LD</name>
    <dbReference type="NCBI Taxonomy" id="395493"/>
    <lineage>
        <taxon>Bacteria</taxon>
        <taxon>Pseudomonadati</taxon>
        <taxon>Pseudomonadota</taxon>
        <taxon>Gammaproteobacteria</taxon>
        <taxon>Thiotrichales</taxon>
        <taxon>Thiotrichaceae</taxon>
        <taxon>Beggiatoa</taxon>
    </lineage>
</organism>
<dbReference type="Pfam" id="PF12724">
    <property type="entry name" value="Flavodoxin_5"/>
    <property type="match status" value="1"/>
</dbReference>
<dbReference type="OrthoDB" id="9795729at2"/>
<dbReference type="HOGENOM" id="CLU_094839_1_0_6"/>
<proteinExistence type="predicted"/>
<dbReference type="GO" id="GO:0010181">
    <property type="term" value="F:FMN binding"/>
    <property type="evidence" value="ECO:0007669"/>
    <property type="project" value="InterPro"/>
</dbReference>
<dbReference type="eggNOG" id="COG4635">
    <property type="taxonomic scope" value="Bacteria"/>
</dbReference>
<gene>
    <name evidence="4" type="ORF">BegalDRAFT_2587</name>
</gene>
<feature type="domain" description="Flavodoxin-like" evidence="3">
    <location>
        <begin position="5"/>
        <end position="163"/>
    </location>
</feature>
<evidence type="ECO:0000259" key="3">
    <source>
        <dbReference type="PROSITE" id="PS50902"/>
    </source>
</evidence>
<name>I3CII6_9GAMM</name>
<dbReference type="Gene3D" id="3.40.50.360">
    <property type="match status" value="1"/>
</dbReference>
<sequence length="176" mass="20144">MKKKVLITYASRAGSTQGIAQAIGEVFVRHGADVELRFILDVKDLQTYDIVIIGSPIRDMAWLPEALRFIVVHQQVLKHKQIAYFIVGMTLREDTQTTREKALTVLNPIKDLLHPVEIGLFAGALVRDKRLKYFWWLVAKITGLPEGDYRNFHSVREWADQLAKRLLPPPSQPTEK</sequence>
<dbReference type="GO" id="GO:0006783">
    <property type="term" value="P:heme biosynthetic process"/>
    <property type="evidence" value="ECO:0007669"/>
    <property type="project" value="TreeGrafter"/>
</dbReference>
<dbReference type="EMBL" id="JH600070">
    <property type="protein sequence ID" value="EIJ43429.1"/>
    <property type="molecule type" value="Genomic_DNA"/>
</dbReference>
<dbReference type="PANTHER" id="PTHR38030">
    <property type="entry name" value="PROTOPORPHYRINOGEN IX DEHYDROGENASE [MENAQUINONE]"/>
    <property type="match status" value="1"/>
</dbReference>
<dbReference type="InterPro" id="IPR026816">
    <property type="entry name" value="Flavodoxin_dom"/>
</dbReference>
<reference evidence="4 5" key="1">
    <citation type="submission" date="2011-11" db="EMBL/GenBank/DDBJ databases">
        <title>Improved High-Quality Draft sequence of Beggiatoa alba B18lD.</title>
        <authorList>
            <consortium name="US DOE Joint Genome Institute"/>
            <person name="Lucas S."/>
            <person name="Han J."/>
            <person name="Lapidus A."/>
            <person name="Cheng J.-F."/>
            <person name="Goodwin L."/>
            <person name="Pitluck S."/>
            <person name="Peters L."/>
            <person name="Mikhailova N."/>
            <person name="Held B."/>
            <person name="Detter J.C."/>
            <person name="Han C."/>
            <person name="Tapia R."/>
            <person name="Land M."/>
            <person name="Hauser L."/>
            <person name="Kyrpides N."/>
            <person name="Ivanova N."/>
            <person name="Pagani I."/>
            <person name="Samuel K."/>
            <person name="Teske A."/>
            <person name="Mueller J."/>
            <person name="Woyke T."/>
        </authorList>
    </citation>
    <scope>NUCLEOTIDE SEQUENCE [LARGE SCALE GENOMIC DNA]</scope>
    <source>
        <strain evidence="4 5">B18LD</strain>
    </source>
</reference>
<dbReference type="InterPro" id="IPR029039">
    <property type="entry name" value="Flavoprotein-like_sf"/>
</dbReference>
<evidence type="ECO:0000313" key="5">
    <source>
        <dbReference type="Proteomes" id="UP000005744"/>
    </source>
</evidence>
<dbReference type="SUPFAM" id="SSF52218">
    <property type="entry name" value="Flavoproteins"/>
    <property type="match status" value="1"/>
</dbReference>
<keyword evidence="5" id="KW-1185">Reference proteome</keyword>
<dbReference type="Proteomes" id="UP000005744">
    <property type="component" value="Unassembled WGS sequence"/>
</dbReference>
<dbReference type="AlphaFoldDB" id="I3CII6"/>
<dbReference type="STRING" id="395493.BegalDRAFT_2587"/>
<dbReference type="InterPro" id="IPR008254">
    <property type="entry name" value="Flavodoxin/NO_synth"/>
</dbReference>
<keyword evidence="1" id="KW-0285">Flavoprotein</keyword>
<accession>I3CII6</accession>
<evidence type="ECO:0000256" key="1">
    <source>
        <dbReference type="ARBA" id="ARBA00022630"/>
    </source>
</evidence>
<dbReference type="RefSeq" id="WP_002690598.1">
    <property type="nucleotide sequence ID" value="NZ_JH600070.1"/>
</dbReference>